<evidence type="ECO:0000313" key="1">
    <source>
        <dbReference type="EMBL" id="CAB4563917.1"/>
    </source>
</evidence>
<organism evidence="1">
    <name type="scientific">freshwater metagenome</name>
    <dbReference type="NCBI Taxonomy" id="449393"/>
    <lineage>
        <taxon>unclassified sequences</taxon>
        <taxon>metagenomes</taxon>
        <taxon>ecological metagenomes</taxon>
    </lineage>
</organism>
<gene>
    <name evidence="1" type="ORF">UFOPK1619_00550</name>
</gene>
<protein>
    <submittedName>
        <fullName evidence="1">Unannotated protein</fullName>
    </submittedName>
</protein>
<proteinExistence type="predicted"/>
<dbReference type="SUPFAM" id="SSF111331">
    <property type="entry name" value="NAD kinase/diacylglycerol kinase-like"/>
    <property type="match status" value="1"/>
</dbReference>
<dbReference type="InterPro" id="IPR016064">
    <property type="entry name" value="NAD/diacylglycerol_kinase_sf"/>
</dbReference>
<name>A0A6J6DII1_9ZZZZ</name>
<accession>A0A6J6DII1</accession>
<dbReference type="Gene3D" id="2.60.200.40">
    <property type="match status" value="1"/>
</dbReference>
<reference evidence="1" key="1">
    <citation type="submission" date="2020-05" db="EMBL/GenBank/DDBJ databases">
        <authorList>
            <person name="Chiriac C."/>
            <person name="Salcher M."/>
            <person name="Ghai R."/>
            <person name="Kavagutti S V."/>
        </authorList>
    </citation>
    <scope>NUCLEOTIDE SEQUENCE</scope>
</reference>
<sequence length="200" mass="22487">MTIRKGQDWGSSFVMPSDCMVVASDADAARSETQAPFYVSNGDLHEALGKPRQPKAGEECQLLPIDAMQYTIQNSDGKELSAFAISSITIGRWYRGAFFVLSNSGFHQSRHLLPRAHPNDGFLDLLSLRSSMPLRQRLLFKRKSRISAHLPHPDIRVERLDSFSFTRTKAHESLIIDGIEIGSWSSISVTVRPDYWHTVV</sequence>
<dbReference type="AlphaFoldDB" id="A0A6J6DII1"/>
<dbReference type="EMBL" id="CAEZTI010000091">
    <property type="protein sequence ID" value="CAB4563917.1"/>
    <property type="molecule type" value="Genomic_DNA"/>
</dbReference>